<keyword evidence="8" id="KW-0067">ATP-binding</keyword>
<evidence type="ECO:0000256" key="8">
    <source>
        <dbReference type="ARBA" id="ARBA00022840"/>
    </source>
</evidence>
<keyword evidence="11 12" id="KW-0472">Membrane</keyword>
<dbReference type="CDD" id="cd18773">
    <property type="entry name" value="PDC1_HK_sensor"/>
    <property type="match status" value="1"/>
</dbReference>
<dbReference type="Pfam" id="PF02518">
    <property type="entry name" value="HATPase_c"/>
    <property type="match status" value="1"/>
</dbReference>
<dbReference type="SMART" id="SM00387">
    <property type="entry name" value="HATPase_c"/>
    <property type="match status" value="1"/>
</dbReference>
<dbReference type="EC" id="2.7.13.3" evidence="14"/>
<evidence type="ECO:0000256" key="3">
    <source>
        <dbReference type="ARBA" id="ARBA00022553"/>
    </source>
</evidence>
<evidence type="ECO:0000256" key="12">
    <source>
        <dbReference type="SAM" id="Phobius"/>
    </source>
</evidence>
<evidence type="ECO:0000256" key="10">
    <source>
        <dbReference type="ARBA" id="ARBA00023012"/>
    </source>
</evidence>
<organism evidence="14 15">
    <name type="scientific">Lysinibacillus louembei</name>
    <dbReference type="NCBI Taxonomy" id="1470088"/>
    <lineage>
        <taxon>Bacteria</taxon>
        <taxon>Bacillati</taxon>
        <taxon>Bacillota</taxon>
        <taxon>Bacilli</taxon>
        <taxon>Bacillales</taxon>
        <taxon>Bacillaceae</taxon>
        <taxon>Lysinibacillus</taxon>
    </lineage>
</organism>
<evidence type="ECO:0000313" key="15">
    <source>
        <dbReference type="Proteomes" id="UP001322664"/>
    </source>
</evidence>
<dbReference type="Pfam" id="PF17203">
    <property type="entry name" value="sCache_3_2"/>
    <property type="match status" value="1"/>
</dbReference>
<reference evidence="14 15" key="1">
    <citation type="submission" date="2023-09" db="EMBL/GenBank/DDBJ databases">
        <authorList>
            <person name="Page C.A."/>
            <person name="Perez-Diaz I.M."/>
        </authorList>
    </citation>
    <scope>NUCLEOTIDE SEQUENCE [LARGE SCALE GENOMIC DNA]</scope>
    <source>
        <strain evidence="14 15">Ll15</strain>
    </source>
</reference>
<dbReference type="PANTHER" id="PTHR43547:SF3">
    <property type="entry name" value="SENSOR PROTEIN CITS"/>
    <property type="match status" value="1"/>
</dbReference>
<gene>
    <name evidence="14" type="ORF">R6U77_00215</name>
</gene>
<evidence type="ECO:0000259" key="13">
    <source>
        <dbReference type="PROSITE" id="PS50109"/>
    </source>
</evidence>
<sequence length="533" mass="59635">MKQQTMQAKMFRYNVLFIIFITVATGISFYFTLSQAIEREIGLKALSIAQTTAKRADIIAGFHAQNPSEVLQPIAEEIRQLTNSEYVVIGDVNGIRYAHPIVERIGQSMVGDDNERALLQGEAYISEATGSLGPAIRGKAPVFDEAGNIIGVISVGFLKTKMSAVFWQYADNILFIILLGILFGVIATSMLSRKIKKELLDYEPIEIATLLKQRNALIESVREGIIMIDDKGCITMVNHAAHETLSLPETVPLVGRKIDDILPNTHLLEVLSTGEKQLDRSMEIRGKMAVVNRVPIWSGEQVVGAVASFRLQSEIDQLAMELSQVKKYTEALRAQTHEYNNFLYTISGLVQLQSYEEVLDLIHSERAEQDNLIQFLSKRLKDPFLSGILIGFFNRAKELKVKLILDEDSSLAVLPNYLQKHLFVSVFGNLMTNAFEAVEHLAEDERIVRVLIYDNGQEIIIEVEDSGEGLSEEVNEALFTKRVTTKSYLTERRGYGLLKVYENVQELGGVIYTEKGDLGGALFIIVIQKQEGE</sequence>
<proteinExistence type="predicted"/>
<evidence type="ECO:0000256" key="4">
    <source>
        <dbReference type="ARBA" id="ARBA00022679"/>
    </source>
</evidence>
<dbReference type="Pfam" id="PF00989">
    <property type="entry name" value="PAS"/>
    <property type="match status" value="1"/>
</dbReference>
<keyword evidence="4 14" id="KW-0808">Transferase</keyword>
<evidence type="ECO:0000313" key="14">
    <source>
        <dbReference type="EMBL" id="WPK12147.1"/>
    </source>
</evidence>
<dbReference type="InterPro" id="IPR013767">
    <property type="entry name" value="PAS_fold"/>
</dbReference>
<keyword evidence="10" id="KW-0902">Two-component regulatory system</keyword>
<feature type="domain" description="Histidine kinase" evidence="13">
    <location>
        <begin position="334"/>
        <end position="531"/>
    </location>
</feature>
<dbReference type="InterPro" id="IPR005467">
    <property type="entry name" value="His_kinase_dom"/>
</dbReference>
<dbReference type="PANTHER" id="PTHR43547">
    <property type="entry name" value="TWO-COMPONENT HISTIDINE KINASE"/>
    <property type="match status" value="1"/>
</dbReference>
<evidence type="ECO:0000256" key="5">
    <source>
        <dbReference type="ARBA" id="ARBA00022692"/>
    </source>
</evidence>
<feature type="transmembrane region" description="Helical" evidence="12">
    <location>
        <begin position="173"/>
        <end position="191"/>
    </location>
</feature>
<dbReference type="SUPFAM" id="SSF55874">
    <property type="entry name" value="ATPase domain of HSP90 chaperone/DNA topoisomerase II/histidine kinase"/>
    <property type="match status" value="1"/>
</dbReference>
<dbReference type="RefSeq" id="WP_319836951.1">
    <property type="nucleotide sequence ID" value="NZ_CP137624.1"/>
</dbReference>
<dbReference type="InterPro" id="IPR036890">
    <property type="entry name" value="HATPase_C_sf"/>
</dbReference>
<keyword evidence="2" id="KW-1003">Cell membrane</keyword>
<feature type="transmembrane region" description="Helical" evidence="12">
    <location>
        <begin position="12"/>
        <end position="33"/>
    </location>
</feature>
<dbReference type="SUPFAM" id="SSF103190">
    <property type="entry name" value="Sensory domain-like"/>
    <property type="match status" value="1"/>
</dbReference>
<keyword evidence="6" id="KW-0547">Nucleotide-binding</keyword>
<comment type="subcellular location">
    <subcellularLocation>
        <location evidence="1">Cell membrane</location>
        <topology evidence="1">Multi-pass membrane protein</topology>
    </subcellularLocation>
</comment>
<keyword evidence="7 14" id="KW-0418">Kinase</keyword>
<evidence type="ECO:0000256" key="11">
    <source>
        <dbReference type="ARBA" id="ARBA00023136"/>
    </source>
</evidence>
<evidence type="ECO:0000256" key="1">
    <source>
        <dbReference type="ARBA" id="ARBA00004651"/>
    </source>
</evidence>
<evidence type="ECO:0000256" key="7">
    <source>
        <dbReference type="ARBA" id="ARBA00022777"/>
    </source>
</evidence>
<keyword evidence="9 12" id="KW-1133">Transmembrane helix</keyword>
<dbReference type="InterPro" id="IPR033463">
    <property type="entry name" value="sCache_3"/>
</dbReference>
<dbReference type="InterPro" id="IPR003594">
    <property type="entry name" value="HATPase_dom"/>
</dbReference>
<name>A0ABZ0RV90_9BACI</name>
<dbReference type="SUPFAM" id="SSF55785">
    <property type="entry name" value="PYP-like sensor domain (PAS domain)"/>
    <property type="match status" value="1"/>
</dbReference>
<protein>
    <submittedName>
        <fullName evidence="14">Sensor histidine kinase</fullName>
        <ecNumber evidence="14">2.7.13.3</ecNumber>
    </submittedName>
</protein>
<keyword evidence="5 12" id="KW-0812">Transmembrane</keyword>
<dbReference type="PROSITE" id="PS50109">
    <property type="entry name" value="HIS_KIN"/>
    <property type="match status" value="1"/>
</dbReference>
<dbReference type="Gene3D" id="3.30.450.20">
    <property type="entry name" value="PAS domain"/>
    <property type="match status" value="2"/>
</dbReference>
<dbReference type="GO" id="GO:0004673">
    <property type="term" value="F:protein histidine kinase activity"/>
    <property type="evidence" value="ECO:0007669"/>
    <property type="project" value="UniProtKB-EC"/>
</dbReference>
<evidence type="ECO:0000256" key="2">
    <source>
        <dbReference type="ARBA" id="ARBA00022475"/>
    </source>
</evidence>
<dbReference type="Proteomes" id="UP001322664">
    <property type="component" value="Chromosome"/>
</dbReference>
<dbReference type="InterPro" id="IPR035965">
    <property type="entry name" value="PAS-like_dom_sf"/>
</dbReference>
<accession>A0ABZ0RV90</accession>
<evidence type="ECO:0000256" key="6">
    <source>
        <dbReference type="ARBA" id="ARBA00022741"/>
    </source>
</evidence>
<dbReference type="Gene3D" id="1.10.287.130">
    <property type="match status" value="1"/>
</dbReference>
<dbReference type="CDD" id="cd00130">
    <property type="entry name" value="PAS"/>
    <property type="match status" value="1"/>
</dbReference>
<evidence type="ECO:0000256" key="9">
    <source>
        <dbReference type="ARBA" id="ARBA00022989"/>
    </source>
</evidence>
<dbReference type="Gene3D" id="3.30.565.10">
    <property type="entry name" value="Histidine kinase-like ATPase, C-terminal domain"/>
    <property type="match status" value="1"/>
</dbReference>
<dbReference type="EMBL" id="CP137624">
    <property type="protein sequence ID" value="WPK12147.1"/>
    <property type="molecule type" value="Genomic_DNA"/>
</dbReference>
<dbReference type="SMART" id="SM00091">
    <property type="entry name" value="PAS"/>
    <property type="match status" value="1"/>
</dbReference>
<keyword evidence="15" id="KW-1185">Reference proteome</keyword>
<dbReference type="InterPro" id="IPR000014">
    <property type="entry name" value="PAS"/>
</dbReference>
<dbReference type="InterPro" id="IPR029151">
    <property type="entry name" value="Sensor-like_sf"/>
</dbReference>
<keyword evidence="3" id="KW-0597">Phosphoprotein</keyword>